<dbReference type="GO" id="GO:0003697">
    <property type="term" value="F:single-stranded DNA binding"/>
    <property type="evidence" value="ECO:0007669"/>
    <property type="project" value="TreeGrafter"/>
</dbReference>
<sequence>MAEEPPVKLSLPLEFQQDIFSSAREEDQLVLIARGLGLLRIVTNLLHSYDAAGNNLILLVGADDRENGWIGEALAEHAAISMSPKARGLSLVNTDLMSVGTREKMYARGGIFSITSRILIVDFLSSLLDPAMVTGMVVLHAERAENKAGFLKAFSDSPEPFTMGFSPLATMMRNLFLRTPSLYPRFHVTVAKSLEGRRKAEVIELEVPMTEGELKKANSGLEMDDWNLDSALHKNFDTIVRRQLDPVWHRTSFRTKQIVRDLTLLRSILHSVLTYDAVNFNKYLDTVLAASSPPPGSTRQTQSSWLFLDAAHVIFDTAKRRVYTGKINDNDAVGANGAVPESLRPVLEEQPKWALLAEILEEIERDVYFNPVLQDNSNGTILIIPCMLSQKRTRKQ</sequence>
<evidence type="ECO:0000256" key="3">
    <source>
        <dbReference type="ARBA" id="ARBA00023204"/>
    </source>
</evidence>
<evidence type="ECO:0000256" key="1">
    <source>
        <dbReference type="ARBA" id="ARBA00022763"/>
    </source>
</evidence>
<organism evidence="4 5">
    <name type="scientific">Cryomyces minteri</name>
    <dbReference type="NCBI Taxonomy" id="331657"/>
    <lineage>
        <taxon>Eukaryota</taxon>
        <taxon>Fungi</taxon>
        <taxon>Dikarya</taxon>
        <taxon>Ascomycota</taxon>
        <taxon>Pezizomycotina</taxon>
        <taxon>Dothideomycetes</taxon>
        <taxon>Dothideomycetes incertae sedis</taxon>
        <taxon>Cryomyces</taxon>
    </lineage>
</organism>
<keyword evidence="2" id="KW-0378">Hydrolase</keyword>
<evidence type="ECO:0000256" key="2">
    <source>
        <dbReference type="ARBA" id="ARBA00022801"/>
    </source>
</evidence>
<evidence type="ECO:0000313" key="4">
    <source>
        <dbReference type="EMBL" id="TKA68125.1"/>
    </source>
</evidence>
<dbReference type="PANTHER" id="PTHR10150">
    <property type="entry name" value="DNA REPAIR ENDONUCLEASE XPF"/>
    <property type="match status" value="1"/>
</dbReference>
<keyword evidence="1" id="KW-0227">DNA damage</keyword>
<dbReference type="GO" id="GO:0003684">
    <property type="term" value="F:damaged DNA binding"/>
    <property type="evidence" value="ECO:0007669"/>
    <property type="project" value="TreeGrafter"/>
</dbReference>
<dbReference type="Proteomes" id="UP000308768">
    <property type="component" value="Unassembled WGS sequence"/>
</dbReference>
<name>A0A4U0X1I2_9PEZI</name>
<dbReference type="AlphaFoldDB" id="A0A4U0X1I2"/>
<accession>A0A4U0X1I2</accession>
<gene>
    <name evidence="4" type="ORF">B0A49_06742</name>
</gene>
<reference evidence="4 5" key="1">
    <citation type="submission" date="2017-03" db="EMBL/GenBank/DDBJ databases">
        <title>Genomes of endolithic fungi from Antarctica.</title>
        <authorList>
            <person name="Coleine C."/>
            <person name="Masonjones S."/>
            <person name="Stajich J.E."/>
        </authorList>
    </citation>
    <scope>NUCLEOTIDE SEQUENCE [LARGE SCALE GENOMIC DNA]</scope>
    <source>
        <strain evidence="4 5">CCFEE 5187</strain>
    </source>
</reference>
<proteinExistence type="predicted"/>
<dbReference type="EMBL" id="NAJN01000846">
    <property type="protein sequence ID" value="TKA68125.1"/>
    <property type="molecule type" value="Genomic_DNA"/>
</dbReference>
<dbReference type="GO" id="GO:0000736">
    <property type="term" value="P:double-strand break repair via single-strand annealing, removal of nonhomologous ends"/>
    <property type="evidence" value="ECO:0007669"/>
    <property type="project" value="TreeGrafter"/>
</dbReference>
<dbReference type="GO" id="GO:1901255">
    <property type="term" value="P:nucleotide-excision repair involved in interstrand cross-link repair"/>
    <property type="evidence" value="ECO:0007669"/>
    <property type="project" value="TreeGrafter"/>
</dbReference>
<dbReference type="STRING" id="331657.A0A4U0X1I2"/>
<dbReference type="GO" id="GO:0000712">
    <property type="term" value="P:resolution of meiotic recombination intermediates"/>
    <property type="evidence" value="ECO:0007669"/>
    <property type="project" value="TreeGrafter"/>
</dbReference>
<dbReference type="GO" id="GO:0000110">
    <property type="term" value="C:nucleotide-excision repair factor 1 complex"/>
    <property type="evidence" value="ECO:0007669"/>
    <property type="project" value="TreeGrafter"/>
</dbReference>
<evidence type="ECO:0000313" key="5">
    <source>
        <dbReference type="Proteomes" id="UP000308768"/>
    </source>
</evidence>
<dbReference type="GO" id="GO:0000724">
    <property type="term" value="P:double-strand break repair via homologous recombination"/>
    <property type="evidence" value="ECO:0007669"/>
    <property type="project" value="TreeGrafter"/>
</dbReference>
<keyword evidence="3" id="KW-0234">DNA repair</keyword>
<dbReference type="PANTHER" id="PTHR10150:SF0">
    <property type="entry name" value="DNA REPAIR ENDONUCLEASE XPF"/>
    <property type="match status" value="1"/>
</dbReference>
<dbReference type="GO" id="GO:0000014">
    <property type="term" value="F:single-stranded DNA endodeoxyribonuclease activity"/>
    <property type="evidence" value="ECO:0007669"/>
    <property type="project" value="TreeGrafter"/>
</dbReference>
<keyword evidence="5" id="KW-1185">Reference proteome</keyword>
<comment type="caution">
    <text evidence="4">The sequence shown here is derived from an EMBL/GenBank/DDBJ whole genome shotgun (WGS) entry which is preliminary data.</text>
</comment>
<dbReference type="OrthoDB" id="361020at2759"/>
<protein>
    <submittedName>
        <fullName evidence="4">Uncharacterized protein</fullName>
    </submittedName>
</protein>